<dbReference type="InParanoid" id="A0A139WDM7"/>
<reference evidence="1 2" key="2">
    <citation type="journal article" date="2010" name="Nucleic Acids Res.">
        <title>BeetleBase in 2010: revisions to provide comprehensive genomic information for Tribolium castaneum.</title>
        <authorList>
            <person name="Kim H.S."/>
            <person name="Murphy T."/>
            <person name="Xia J."/>
            <person name="Caragea D."/>
            <person name="Park Y."/>
            <person name="Beeman R.W."/>
            <person name="Lorenzen M.D."/>
            <person name="Butcher S."/>
            <person name="Manak J.R."/>
            <person name="Brown S.J."/>
        </authorList>
    </citation>
    <scope>GENOME REANNOTATION</scope>
    <source>
        <strain evidence="1 2">Georgia GA2</strain>
    </source>
</reference>
<gene>
    <name evidence="1" type="primary">AUGUSTUS-3.0.2_34035</name>
    <name evidence="1" type="ORF">TcasGA2_TC034035</name>
</gene>
<evidence type="ECO:0000313" key="1">
    <source>
        <dbReference type="EMBL" id="KYB25967.1"/>
    </source>
</evidence>
<protein>
    <submittedName>
        <fullName evidence="1">Uncharacterized protein</fullName>
    </submittedName>
</protein>
<organism evidence="1 2">
    <name type="scientific">Tribolium castaneum</name>
    <name type="common">Red flour beetle</name>
    <dbReference type="NCBI Taxonomy" id="7070"/>
    <lineage>
        <taxon>Eukaryota</taxon>
        <taxon>Metazoa</taxon>
        <taxon>Ecdysozoa</taxon>
        <taxon>Arthropoda</taxon>
        <taxon>Hexapoda</taxon>
        <taxon>Insecta</taxon>
        <taxon>Pterygota</taxon>
        <taxon>Neoptera</taxon>
        <taxon>Endopterygota</taxon>
        <taxon>Coleoptera</taxon>
        <taxon>Polyphaga</taxon>
        <taxon>Cucujiformia</taxon>
        <taxon>Tenebrionidae</taxon>
        <taxon>Tenebrionidae incertae sedis</taxon>
        <taxon>Tribolium</taxon>
    </lineage>
</organism>
<accession>A0A139WDM7</accession>
<proteinExistence type="predicted"/>
<name>A0A139WDM7_TRICA</name>
<evidence type="ECO:0000313" key="2">
    <source>
        <dbReference type="Proteomes" id="UP000007266"/>
    </source>
</evidence>
<sequence length="86" mass="9615">MGSTPSSPSSAYLLAWECKGLCDSNKNCDGLEPTYIREKIDKPGNESAPCRHLRRPLLELLLPRVDSDRGVLQHHFGILMIRTLPV</sequence>
<dbReference type="AlphaFoldDB" id="A0A139WDM7"/>
<keyword evidence="2" id="KW-1185">Reference proteome</keyword>
<dbReference type="Proteomes" id="UP000007266">
    <property type="component" value="Linkage group 8"/>
</dbReference>
<dbReference type="EMBL" id="KQ971359">
    <property type="protein sequence ID" value="KYB25967.1"/>
    <property type="molecule type" value="Genomic_DNA"/>
</dbReference>
<reference evidence="1 2" key="1">
    <citation type="journal article" date="2008" name="Nature">
        <title>The genome of the model beetle and pest Tribolium castaneum.</title>
        <authorList>
            <consortium name="Tribolium Genome Sequencing Consortium"/>
            <person name="Richards S."/>
            <person name="Gibbs R.A."/>
            <person name="Weinstock G.M."/>
            <person name="Brown S.J."/>
            <person name="Denell R."/>
            <person name="Beeman R.W."/>
            <person name="Gibbs R."/>
            <person name="Beeman R.W."/>
            <person name="Brown S.J."/>
            <person name="Bucher G."/>
            <person name="Friedrich M."/>
            <person name="Grimmelikhuijzen C.J."/>
            <person name="Klingler M."/>
            <person name="Lorenzen M."/>
            <person name="Richards S."/>
            <person name="Roth S."/>
            <person name="Schroder R."/>
            <person name="Tautz D."/>
            <person name="Zdobnov E.M."/>
            <person name="Muzny D."/>
            <person name="Gibbs R.A."/>
            <person name="Weinstock G.M."/>
            <person name="Attaway T."/>
            <person name="Bell S."/>
            <person name="Buhay C.J."/>
            <person name="Chandrabose M.N."/>
            <person name="Chavez D."/>
            <person name="Clerk-Blankenburg K.P."/>
            <person name="Cree A."/>
            <person name="Dao M."/>
            <person name="Davis C."/>
            <person name="Chacko J."/>
            <person name="Dinh H."/>
            <person name="Dugan-Rocha S."/>
            <person name="Fowler G."/>
            <person name="Garner T.T."/>
            <person name="Garnes J."/>
            <person name="Gnirke A."/>
            <person name="Hawes A."/>
            <person name="Hernandez J."/>
            <person name="Hines S."/>
            <person name="Holder M."/>
            <person name="Hume J."/>
            <person name="Jhangiani S.N."/>
            <person name="Joshi V."/>
            <person name="Khan Z.M."/>
            <person name="Jackson L."/>
            <person name="Kovar C."/>
            <person name="Kowis A."/>
            <person name="Lee S."/>
            <person name="Lewis L.R."/>
            <person name="Margolis J."/>
            <person name="Morgan M."/>
            <person name="Nazareth L.V."/>
            <person name="Nguyen N."/>
            <person name="Okwuonu G."/>
            <person name="Parker D."/>
            <person name="Richards S."/>
            <person name="Ruiz S.J."/>
            <person name="Santibanez J."/>
            <person name="Savard J."/>
            <person name="Scherer S.E."/>
            <person name="Schneider B."/>
            <person name="Sodergren E."/>
            <person name="Tautz D."/>
            <person name="Vattahil S."/>
            <person name="Villasana D."/>
            <person name="White C.S."/>
            <person name="Wright R."/>
            <person name="Park Y."/>
            <person name="Beeman R.W."/>
            <person name="Lord J."/>
            <person name="Oppert B."/>
            <person name="Lorenzen M."/>
            <person name="Brown S."/>
            <person name="Wang L."/>
            <person name="Savard J."/>
            <person name="Tautz D."/>
            <person name="Richards S."/>
            <person name="Weinstock G."/>
            <person name="Gibbs R.A."/>
            <person name="Liu Y."/>
            <person name="Worley K."/>
            <person name="Weinstock G."/>
            <person name="Elsik C.G."/>
            <person name="Reese J.T."/>
            <person name="Elhaik E."/>
            <person name="Landan G."/>
            <person name="Graur D."/>
            <person name="Arensburger P."/>
            <person name="Atkinson P."/>
            <person name="Beeman R.W."/>
            <person name="Beidler J."/>
            <person name="Brown S.J."/>
            <person name="Demuth J.P."/>
            <person name="Drury D.W."/>
            <person name="Du Y.Z."/>
            <person name="Fujiwara H."/>
            <person name="Lorenzen M."/>
            <person name="Maselli V."/>
            <person name="Osanai M."/>
            <person name="Park Y."/>
            <person name="Robertson H.M."/>
            <person name="Tu Z."/>
            <person name="Wang J.J."/>
            <person name="Wang S."/>
            <person name="Richards S."/>
            <person name="Song H."/>
            <person name="Zhang L."/>
            <person name="Sodergren E."/>
            <person name="Werner D."/>
            <person name="Stanke M."/>
            <person name="Morgenstern B."/>
            <person name="Solovyev V."/>
            <person name="Kosarev P."/>
            <person name="Brown G."/>
            <person name="Chen H.C."/>
            <person name="Ermolaeva O."/>
            <person name="Hlavina W."/>
            <person name="Kapustin Y."/>
            <person name="Kiryutin B."/>
            <person name="Kitts P."/>
            <person name="Maglott D."/>
            <person name="Pruitt K."/>
            <person name="Sapojnikov V."/>
            <person name="Souvorov A."/>
            <person name="Mackey A.J."/>
            <person name="Waterhouse R.M."/>
            <person name="Wyder S."/>
            <person name="Zdobnov E.M."/>
            <person name="Zdobnov E.M."/>
            <person name="Wyder S."/>
            <person name="Kriventseva E.V."/>
            <person name="Kadowaki T."/>
            <person name="Bork P."/>
            <person name="Aranda M."/>
            <person name="Bao R."/>
            <person name="Beermann A."/>
            <person name="Berns N."/>
            <person name="Bolognesi R."/>
            <person name="Bonneton F."/>
            <person name="Bopp D."/>
            <person name="Brown S.J."/>
            <person name="Bucher G."/>
            <person name="Butts T."/>
            <person name="Chaumot A."/>
            <person name="Denell R.E."/>
            <person name="Ferrier D.E."/>
            <person name="Friedrich M."/>
            <person name="Gordon C.M."/>
            <person name="Jindra M."/>
            <person name="Klingler M."/>
            <person name="Lan Q."/>
            <person name="Lattorff H.M."/>
            <person name="Laudet V."/>
            <person name="von Levetsow C."/>
            <person name="Liu Z."/>
            <person name="Lutz R."/>
            <person name="Lynch J.A."/>
            <person name="da Fonseca R.N."/>
            <person name="Posnien N."/>
            <person name="Reuter R."/>
            <person name="Roth S."/>
            <person name="Savard J."/>
            <person name="Schinko J.B."/>
            <person name="Schmitt C."/>
            <person name="Schoppmeier M."/>
            <person name="Schroder R."/>
            <person name="Shippy T.D."/>
            <person name="Simonnet F."/>
            <person name="Marques-Souza H."/>
            <person name="Tautz D."/>
            <person name="Tomoyasu Y."/>
            <person name="Trauner J."/>
            <person name="Van der Zee M."/>
            <person name="Vervoort M."/>
            <person name="Wittkopp N."/>
            <person name="Wimmer E.A."/>
            <person name="Yang X."/>
            <person name="Jones A.K."/>
            <person name="Sattelle D.B."/>
            <person name="Ebert P.R."/>
            <person name="Nelson D."/>
            <person name="Scott J.G."/>
            <person name="Beeman R.W."/>
            <person name="Muthukrishnan S."/>
            <person name="Kramer K.J."/>
            <person name="Arakane Y."/>
            <person name="Beeman R.W."/>
            <person name="Zhu Q."/>
            <person name="Hogenkamp D."/>
            <person name="Dixit R."/>
            <person name="Oppert B."/>
            <person name="Jiang H."/>
            <person name="Zou Z."/>
            <person name="Marshall J."/>
            <person name="Elpidina E."/>
            <person name="Vinokurov K."/>
            <person name="Oppert C."/>
            <person name="Zou Z."/>
            <person name="Evans J."/>
            <person name="Lu Z."/>
            <person name="Zhao P."/>
            <person name="Sumathipala N."/>
            <person name="Altincicek B."/>
            <person name="Vilcinskas A."/>
            <person name="Williams M."/>
            <person name="Hultmark D."/>
            <person name="Hetru C."/>
            <person name="Jiang H."/>
            <person name="Grimmelikhuijzen C.J."/>
            <person name="Hauser F."/>
            <person name="Cazzamali G."/>
            <person name="Williamson M."/>
            <person name="Park Y."/>
            <person name="Li B."/>
            <person name="Tanaka Y."/>
            <person name="Predel R."/>
            <person name="Neupert S."/>
            <person name="Schachtner J."/>
            <person name="Verleyen P."/>
            <person name="Raible F."/>
            <person name="Bork P."/>
            <person name="Friedrich M."/>
            <person name="Walden K.K."/>
            <person name="Robertson H.M."/>
            <person name="Angeli S."/>
            <person name="Foret S."/>
            <person name="Bucher G."/>
            <person name="Schuetz S."/>
            <person name="Maleszka R."/>
            <person name="Wimmer E.A."/>
            <person name="Beeman R.W."/>
            <person name="Lorenzen M."/>
            <person name="Tomoyasu Y."/>
            <person name="Miller S.C."/>
            <person name="Grossmann D."/>
            <person name="Bucher G."/>
        </authorList>
    </citation>
    <scope>NUCLEOTIDE SEQUENCE [LARGE SCALE GENOMIC DNA]</scope>
    <source>
        <strain evidence="1 2">Georgia GA2</strain>
    </source>
</reference>